<evidence type="ECO:0000259" key="9">
    <source>
        <dbReference type="Pfam" id="PF12161"/>
    </source>
</evidence>
<dbReference type="Gene3D" id="3.40.50.150">
    <property type="entry name" value="Vaccinia Virus protein VP39"/>
    <property type="match status" value="1"/>
</dbReference>
<keyword evidence="4" id="KW-0808">Transferase</keyword>
<dbReference type="GO" id="GO:0008170">
    <property type="term" value="F:N-methyltransferase activity"/>
    <property type="evidence" value="ECO:0007669"/>
    <property type="project" value="InterPro"/>
</dbReference>
<comment type="caution">
    <text evidence="10">The sequence shown here is derived from an EMBL/GenBank/DDBJ whole genome shotgun (WGS) entry which is preliminary data.</text>
</comment>
<dbReference type="GO" id="GO:0032259">
    <property type="term" value="P:methylation"/>
    <property type="evidence" value="ECO:0007669"/>
    <property type="project" value="UniProtKB-KW"/>
</dbReference>
<dbReference type="RefSeq" id="WP_160602180.1">
    <property type="nucleotide sequence ID" value="NZ_WTYU01000002.1"/>
</dbReference>
<reference evidence="10 11" key="1">
    <citation type="submission" date="2019-12" db="EMBL/GenBank/DDBJ databases">
        <title>Genomic-based taxomic classification of the family Erythrobacteraceae.</title>
        <authorList>
            <person name="Xu L."/>
        </authorList>
    </citation>
    <scope>NUCLEOTIDE SEQUENCE [LARGE SCALE GENOMIC DNA]</scope>
    <source>
        <strain evidence="10 11">KCTC 52259</strain>
    </source>
</reference>
<dbReference type="InterPro" id="IPR022749">
    <property type="entry name" value="D12N6_MeTrfase_N"/>
</dbReference>
<dbReference type="PRINTS" id="PR00507">
    <property type="entry name" value="N12N6MTFRASE"/>
</dbReference>
<organism evidence="10 11">
    <name type="scientific">Allopontixanthobacter confluentis</name>
    <dbReference type="NCBI Taxonomy" id="1849021"/>
    <lineage>
        <taxon>Bacteria</taxon>
        <taxon>Pseudomonadati</taxon>
        <taxon>Pseudomonadota</taxon>
        <taxon>Alphaproteobacteria</taxon>
        <taxon>Sphingomonadales</taxon>
        <taxon>Erythrobacteraceae</taxon>
        <taxon>Allopontixanthobacter</taxon>
    </lineage>
</organism>
<evidence type="ECO:0000313" key="11">
    <source>
        <dbReference type="Proteomes" id="UP000473531"/>
    </source>
</evidence>
<feature type="domain" description="DNA methylase adenine-specific" evidence="8">
    <location>
        <begin position="148"/>
        <end position="454"/>
    </location>
</feature>
<dbReference type="Pfam" id="PF12161">
    <property type="entry name" value="HsdM_N"/>
    <property type="match status" value="1"/>
</dbReference>
<dbReference type="PROSITE" id="PS00092">
    <property type="entry name" value="N6_MTASE"/>
    <property type="match status" value="1"/>
</dbReference>
<dbReference type="GO" id="GO:0009007">
    <property type="term" value="F:site-specific DNA-methyltransferase (adenine-specific) activity"/>
    <property type="evidence" value="ECO:0007669"/>
    <property type="project" value="UniProtKB-EC"/>
</dbReference>
<dbReference type="PANTHER" id="PTHR42933">
    <property type="entry name" value="SLR6095 PROTEIN"/>
    <property type="match status" value="1"/>
</dbReference>
<evidence type="ECO:0000256" key="6">
    <source>
        <dbReference type="ARBA" id="ARBA00022747"/>
    </source>
</evidence>
<dbReference type="InterPro" id="IPR051537">
    <property type="entry name" value="DNA_Adenine_Mtase"/>
</dbReference>
<dbReference type="InterPro" id="IPR002052">
    <property type="entry name" value="DNA_methylase_N6_adenine_CS"/>
</dbReference>
<evidence type="ECO:0000259" key="8">
    <source>
        <dbReference type="Pfam" id="PF02384"/>
    </source>
</evidence>
<dbReference type="InterPro" id="IPR029063">
    <property type="entry name" value="SAM-dependent_MTases_sf"/>
</dbReference>
<gene>
    <name evidence="10" type="ORF">GRI44_13120</name>
</gene>
<evidence type="ECO:0000256" key="2">
    <source>
        <dbReference type="ARBA" id="ARBA00011900"/>
    </source>
</evidence>
<evidence type="ECO:0000256" key="5">
    <source>
        <dbReference type="ARBA" id="ARBA00022691"/>
    </source>
</evidence>
<dbReference type="Gene3D" id="1.20.1260.30">
    <property type="match status" value="1"/>
</dbReference>
<dbReference type="SUPFAM" id="SSF53335">
    <property type="entry name" value="S-adenosyl-L-methionine-dependent methyltransferases"/>
    <property type="match status" value="1"/>
</dbReference>
<keyword evidence="5" id="KW-0949">S-adenosyl-L-methionine</keyword>
<evidence type="ECO:0000256" key="4">
    <source>
        <dbReference type="ARBA" id="ARBA00022679"/>
    </source>
</evidence>
<dbReference type="InterPro" id="IPR038333">
    <property type="entry name" value="T1MK-like_N_sf"/>
</dbReference>
<keyword evidence="11" id="KW-1185">Reference proteome</keyword>
<dbReference type="PANTHER" id="PTHR42933:SF3">
    <property type="entry name" value="TYPE I RESTRICTION ENZYME MJAVIII METHYLASE SUBUNIT"/>
    <property type="match status" value="1"/>
</dbReference>
<keyword evidence="6" id="KW-0680">Restriction system</keyword>
<keyword evidence="3 10" id="KW-0489">Methyltransferase</keyword>
<dbReference type="InterPro" id="IPR003356">
    <property type="entry name" value="DNA_methylase_A-5"/>
</dbReference>
<evidence type="ECO:0000256" key="3">
    <source>
        <dbReference type="ARBA" id="ARBA00022603"/>
    </source>
</evidence>
<evidence type="ECO:0000256" key="7">
    <source>
        <dbReference type="ARBA" id="ARBA00047942"/>
    </source>
</evidence>
<name>A0A6L7GJJ7_9SPHN</name>
<dbReference type="EC" id="2.1.1.72" evidence="2"/>
<proteinExistence type="inferred from homology"/>
<sequence>MSTRLTQRELESYLWGAATLLRGLIDASDYKQYIFPLMFFKRLSDVWDEDYREAFEETGDEGYATSTANDRFIVPAGSHWEDVRATSTDVGRAILSAFQEIEKSNPERLQGVFGNAQWTDKGQMPDATLKNLIEHFSKHDLSLGAVPEDELGNAYEYLIKKFADDSGHTAQEFYTNRTLVHLMAQMLDPQTGEDVYDPTCGTGGMLISCLAEVKRNGGDTRTMGLYGQELINITAAIARMNLVIHGVSDFQVASGNTLSDPAFVEGDKLRSYDIVLANPPYSIKKWNRDAWTSDAWGRNFLGTPPQGRADYAFFQHILNSMDPETGRCAVLFPHGVLFRNEEAEMRRNLIETDLVECVLGLGPGLFYNSPMEACVIICRSKKPAERQKQVLFIDAVAEIERERAQSFLKPENQQHILDAYQGFTNAPGFASVVRTADVLAADGDLSIARYVKKPKPEISADEAVGLKDSWSAFDAEGRDFWTGMDALVDMLDELESGKDADA</sequence>
<dbReference type="AlphaFoldDB" id="A0A6L7GJJ7"/>
<dbReference type="GO" id="GO:0003677">
    <property type="term" value="F:DNA binding"/>
    <property type="evidence" value="ECO:0007669"/>
    <property type="project" value="InterPro"/>
</dbReference>
<dbReference type="Proteomes" id="UP000473531">
    <property type="component" value="Unassembled WGS sequence"/>
</dbReference>
<dbReference type="Pfam" id="PF02384">
    <property type="entry name" value="N6_Mtase"/>
    <property type="match status" value="1"/>
</dbReference>
<protein>
    <recommendedName>
        <fullName evidence="2">site-specific DNA-methyltransferase (adenine-specific)</fullName>
        <ecNumber evidence="2">2.1.1.72</ecNumber>
    </recommendedName>
</protein>
<accession>A0A6L7GJJ7</accession>
<dbReference type="OrthoDB" id="9806213at2"/>
<comment type="similarity">
    <text evidence="1">Belongs to the N(4)/N(6)-methyltransferase family.</text>
</comment>
<dbReference type="GO" id="GO:0009307">
    <property type="term" value="P:DNA restriction-modification system"/>
    <property type="evidence" value="ECO:0007669"/>
    <property type="project" value="UniProtKB-KW"/>
</dbReference>
<feature type="domain" description="N6 adenine-specific DNA methyltransferase N-terminal" evidence="9">
    <location>
        <begin position="10"/>
        <end position="136"/>
    </location>
</feature>
<comment type="catalytic activity">
    <reaction evidence="7">
        <text>a 2'-deoxyadenosine in DNA + S-adenosyl-L-methionine = an N(6)-methyl-2'-deoxyadenosine in DNA + S-adenosyl-L-homocysteine + H(+)</text>
        <dbReference type="Rhea" id="RHEA:15197"/>
        <dbReference type="Rhea" id="RHEA-COMP:12418"/>
        <dbReference type="Rhea" id="RHEA-COMP:12419"/>
        <dbReference type="ChEBI" id="CHEBI:15378"/>
        <dbReference type="ChEBI" id="CHEBI:57856"/>
        <dbReference type="ChEBI" id="CHEBI:59789"/>
        <dbReference type="ChEBI" id="CHEBI:90615"/>
        <dbReference type="ChEBI" id="CHEBI:90616"/>
        <dbReference type="EC" id="2.1.1.72"/>
    </reaction>
</comment>
<evidence type="ECO:0000256" key="1">
    <source>
        <dbReference type="ARBA" id="ARBA00006594"/>
    </source>
</evidence>
<dbReference type="EMBL" id="WTYU01000002">
    <property type="protein sequence ID" value="MXP15690.1"/>
    <property type="molecule type" value="Genomic_DNA"/>
</dbReference>
<evidence type="ECO:0000313" key="10">
    <source>
        <dbReference type="EMBL" id="MXP15690.1"/>
    </source>
</evidence>